<comment type="caution">
    <text evidence="3">The sequence shown here is derived from an EMBL/GenBank/DDBJ whole genome shotgun (WGS) entry which is preliminary data.</text>
</comment>
<protein>
    <submittedName>
        <fullName evidence="3">HIT family protein</fullName>
    </submittedName>
</protein>
<evidence type="ECO:0000259" key="2">
    <source>
        <dbReference type="PROSITE" id="PS51084"/>
    </source>
</evidence>
<dbReference type="SUPFAM" id="SSF54197">
    <property type="entry name" value="HIT-like"/>
    <property type="match status" value="1"/>
</dbReference>
<evidence type="ECO:0000313" key="3">
    <source>
        <dbReference type="EMBL" id="GAA0322006.1"/>
    </source>
</evidence>
<feature type="short sequence motif" description="Histidine triad motif" evidence="1">
    <location>
        <begin position="107"/>
        <end position="111"/>
    </location>
</feature>
<proteinExistence type="predicted"/>
<sequence length="146" mass="15815">MSEQAQSPSYDNDNIIAKIIRGEIPCHKVYEDDKTLAFMDIMPQATGHVLIVPKTAAVELSDLPIEDAAAVMTTAKKVMQAQREVFNRTGIVQLQLNSAEAGQSIFHYHMHLIPTNVHELGKHASTSADHGALSDIAAKLSAAIQA</sequence>
<evidence type="ECO:0000256" key="1">
    <source>
        <dbReference type="PROSITE-ProRule" id="PRU00464"/>
    </source>
</evidence>
<gene>
    <name evidence="3" type="ORF">GCM10009129_19800</name>
</gene>
<dbReference type="Gene3D" id="3.30.428.10">
    <property type="entry name" value="HIT-like"/>
    <property type="match status" value="1"/>
</dbReference>
<dbReference type="PANTHER" id="PTHR46648">
    <property type="entry name" value="HIT FAMILY PROTEIN 1"/>
    <property type="match status" value="1"/>
</dbReference>
<feature type="domain" description="HIT" evidence="2">
    <location>
        <begin position="15"/>
        <end position="122"/>
    </location>
</feature>
<name>A0ABN0W109_9GAMM</name>
<reference evidence="3 4" key="1">
    <citation type="journal article" date="2019" name="Int. J. Syst. Evol. Microbiol.">
        <title>The Global Catalogue of Microorganisms (GCM) 10K type strain sequencing project: providing services to taxonomists for standard genome sequencing and annotation.</title>
        <authorList>
            <consortium name="The Broad Institute Genomics Platform"/>
            <consortium name="The Broad Institute Genome Sequencing Center for Infectious Disease"/>
            <person name="Wu L."/>
            <person name="Ma J."/>
        </authorList>
    </citation>
    <scope>NUCLEOTIDE SEQUENCE [LARGE SCALE GENOMIC DNA]</scope>
    <source>
        <strain evidence="3 4">JCM 16343</strain>
    </source>
</reference>
<organism evidence="3 4">
    <name type="scientific">Psychrobacter aestuarii</name>
    <dbReference type="NCBI Taxonomy" id="556327"/>
    <lineage>
        <taxon>Bacteria</taxon>
        <taxon>Pseudomonadati</taxon>
        <taxon>Pseudomonadota</taxon>
        <taxon>Gammaproteobacteria</taxon>
        <taxon>Moraxellales</taxon>
        <taxon>Moraxellaceae</taxon>
        <taxon>Psychrobacter</taxon>
    </lineage>
</organism>
<accession>A0ABN0W109</accession>
<dbReference type="InterPro" id="IPR001310">
    <property type="entry name" value="Histidine_triad_HIT"/>
</dbReference>
<dbReference type="RefSeq" id="WP_201505066.1">
    <property type="nucleotide sequence ID" value="NZ_BAAAFR010000005.1"/>
</dbReference>
<dbReference type="PRINTS" id="PR00332">
    <property type="entry name" value="HISTRIAD"/>
</dbReference>
<dbReference type="PANTHER" id="PTHR46648:SF1">
    <property type="entry name" value="ADENOSINE 5'-MONOPHOSPHORAMIDASE HNT1"/>
    <property type="match status" value="1"/>
</dbReference>
<dbReference type="Pfam" id="PF01230">
    <property type="entry name" value="HIT"/>
    <property type="match status" value="1"/>
</dbReference>
<dbReference type="PROSITE" id="PS51084">
    <property type="entry name" value="HIT_2"/>
    <property type="match status" value="1"/>
</dbReference>
<keyword evidence="4" id="KW-1185">Reference proteome</keyword>
<dbReference type="EMBL" id="BAAAFR010000005">
    <property type="protein sequence ID" value="GAA0322006.1"/>
    <property type="molecule type" value="Genomic_DNA"/>
</dbReference>
<evidence type="ECO:0000313" key="4">
    <source>
        <dbReference type="Proteomes" id="UP001501787"/>
    </source>
</evidence>
<dbReference type="InterPro" id="IPR036265">
    <property type="entry name" value="HIT-like_sf"/>
</dbReference>
<dbReference type="Proteomes" id="UP001501787">
    <property type="component" value="Unassembled WGS sequence"/>
</dbReference>
<dbReference type="InterPro" id="IPR011146">
    <property type="entry name" value="HIT-like"/>
</dbReference>